<accession>A0A2I0KPH2</accession>
<protein>
    <submittedName>
        <fullName evidence="1">Uncharacterized protein</fullName>
    </submittedName>
</protein>
<name>A0A2I0KPH2_PUNGR</name>
<sequence>MDGGDARRVGPSCGEWIREEYDDVLLIRGVTGDMRRQNYYNQFPIKDLKKLVRRKKTPYLHGHGADVLENDLHYGVHTLISS</sequence>
<evidence type="ECO:0000313" key="1">
    <source>
        <dbReference type="EMBL" id="PKI70384.1"/>
    </source>
</evidence>
<gene>
    <name evidence="1" type="ORF">CRG98_009264</name>
</gene>
<comment type="caution">
    <text evidence="1">The sequence shown here is derived from an EMBL/GenBank/DDBJ whole genome shotgun (WGS) entry which is preliminary data.</text>
</comment>
<evidence type="ECO:0000313" key="2">
    <source>
        <dbReference type="Proteomes" id="UP000233551"/>
    </source>
</evidence>
<reference evidence="1 2" key="1">
    <citation type="submission" date="2017-11" db="EMBL/GenBank/DDBJ databases">
        <title>De-novo sequencing of pomegranate (Punica granatum L.) genome.</title>
        <authorList>
            <person name="Akparov Z."/>
            <person name="Amiraslanov A."/>
            <person name="Hajiyeva S."/>
            <person name="Abbasov M."/>
            <person name="Kaur K."/>
            <person name="Hamwieh A."/>
            <person name="Solovyev V."/>
            <person name="Salamov A."/>
            <person name="Braich B."/>
            <person name="Kosarev P."/>
            <person name="Mahmoud A."/>
            <person name="Hajiyev E."/>
            <person name="Babayeva S."/>
            <person name="Izzatullayeva V."/>
            <person name="Mammadov A."/>
            <person name="Mammadov A."/>
            <person name="Sharifova S."/>
            <person name="Ojaghi J."/>
            <person name="Eynullazada K."/>
            <person name="Bayramov B."/>
            <person name="Abdulazimova A."/>
            <person name="Shahmuradov I."/>
        </authorList>
    </citation>
    <scope>NUCLEOTIDE SEQUENCE [LARGE SCALE GENOMIC DNA]</scope>
    <source>
        <strain evidence="2">cv. AG2017</strain>
        <tissue evidence="1">Leaf</tissue>
    </source>
</reference>
<proteinExistence type="predicted"/>
<dbReference type="EMBL" id="PGOL01000459">
    <property type="protein sequence ID" value="PKI70384.1"/>
    <property type="molecule type" value="Genomic_DNA"/>
</dbReference>
<dbReference type="AlphaFoldDB" id="A0A2I0KPH2"/>
<keyword evidence="2" id="KW-1185">Reference proteome</keyword>
<organism evidence="1 2">
    <name type="scientific">Punica granatum</name>
    <name type="common">Pomegranate</name>
    <dbReference type="NCBI Taxonomy" id="22663"/>
    <lineage>
        <taxon>Eukaryota</taxon>
        <taxon>Viridiplantae</taxon>
        <taxon>Streptophyta</taxon>
        <taxon>Embryophyta</taxon>
        <taxon>Tracheophyta</taxon>
        <taxon>Spermatophyta</taxon>
        <taxon>Magnoliopsida</taxon>
        <taxon>eudicotyledons</taxon>
        <taxon>Gunneridae</taxon>
        <taxon>Pentapetalae</taxon>
        <taxon>rosids</taxon>
        <taxon>malvids</taxon>
        <taxon>Myrtales</taxon>
        <taxon>Lythraceae</taxon>
        <taxon>Punica</taxon>
    </lineage>
</organism>
<dbReference type="Proteomes" id="UP000233551">
    <property type="component" value="Unassembled WGS sequence"/>
</dbReference>